<evidence type="ECO:0000256" key="1">
    <source>
        <dbReference type="SAM" id="SignalP"/>
    </source>
</evidence>
<accession>A0A917Q605</accession>
<dbReference type="InterPro" id="IPR050904">
    <property type="entry name" value="Adhesion/Biosynth-related"/>
</dbReference>
<dbReference type="SMART" id="SM00554">
    <property type="entry name" value="FAS1"/>
    <property type="match status" value="1"/>
</dbReference>
<keyword evidence="1" id="KW-0732">Signal</keyword>
<evidence type="ECO:0000313" key="4">
    <source>
        <dbReference type="Proteomes" id="UP000600449"/>
    </source>
</evidence>
<evidence type="ECO:0000313" key="3">
    <source>
        <dbReference type="EMBL" id="GGK28276.1"/>
    </source>
</evidence>
<dbReference type="EMBL" id="BMMF01000003">
    <property type="protein sequence ID" value="GGK28276.1"/>
    <property type="molecule type" value="Genomic_DNA"/>
</dbReference>
<reference evidence="3 4" key="1">
    <citation type="journal article" date="2014" name="Int. J. Syst. Evol. Microbiol.">
        <title>Complete genome sequence of Corynebacterium casei LMG S-19264T (=DSM 44701T), isolated from a smear-ripened cheese.</title>
        <authorList>
            <consortium name="US DOE Joint Genome Institute (JGI-PGF)"/>
            <person name="Walter F."/>
            <person name="Albersmeier A."/>
            <person name="Kalinowski J."/>
            <person name="Ruckert C."/>
        </authorList>
    </citation>
    <scope>NUCLEOTIDE SEQUENCE [LARGE SCALE GENOMIC DNA]</scope>
    <source>
        <strain evidence="3 4">CGMCC 1.9161</strain>
    </source>
</reference>
<proteinExistence type="predicted"/>
<dbReference type="GO" id="GO:0005615">
    <property type="term" value="C:extracellular space"/>
    <property type="evidence" value="ECO:0007669"/>
    <property type="project" value="TreeGrafter"/>
</dbReference>
<keyword evidence="4" id="KW-1185">Reference proteome</keyword>
<dbReference type="InterPro" id="IPR036378">
    <property type="entry name" value="FAS1_dom_sf"/>
</dbReference>
<dbReference type="Pfam" id="PF02469">
    <property type="entry name" value="Fasciclin"/>
    <property type="match status" value="1"/>
</dbReference>
<evidence type="ECO:0000259" key="2">
    <source>
        <dbReference type="PROSITE" id="PS50213"/>
    </source>
</evidence>
<dbReference type="InterPro" id="IPR000782">
    <property type="entry name" value="FAS1_domain"/>
</dbReference>
<protein>
    <submittedName>
        <fullName evidence="3">Fasciclin</fullName>
    </submittedName>
</protein>
<dbReference type="AlphaFoldDB" id="A0A917Q605"/>
<name>A0A917Q605_9HYPH</name>
<feature type="domain" description="FAS1" evidence="2">
    <location>
        <begin position="38"/>
        <end position="181"/>
    </location>
</feature>
<dbReference type="SUPFAM" id="SSF82153">
    <property type="entry name" value="FAS1 domain"/>
    <property type="match status" value="1"/>
</dbReference>
<dbReference type="PANTHER" id="PTHR10900:SF77">
    <property type="entry name" value="FI19380P1"/>
    <property type="match status" value="1"/>
</dbReference>
<feature type="signal peptide" evidence="1">
    <location>
        <begin position="1"/>
        <end position="27"/>
    </location>
</feature>
<comment type="caution">
    <text evidence="3">The sequence shown here is derived from an EMBL/GenBank/DDBJ whole genome shotgun (WGS) entry which is preliminary data.</text>
</comment>
<gene>
    <name evidence="3" type="ORF">GCM10011322_13490</name>
</gene>
<dbReference type="PROSITE" id="PS50213">
    <property type="entry name" value="FAS1"/>
    <property type="match status" value="1"/>
</dbReference>
<dbReference type="PANTHER" id="PTHR10900">
    <property type="entry name" value="PERIOSTIN-RELATED"/>
    <property type="match status" value="1"/>
</dbReference>
<dbReference type="Proteomes" id="UP000600449">
    <property type="component" value="Unassembled WGS sequence"/>
</dbReference>
<sequence length="194" mass="20604">MSFVGGILTSGTLMLFLAGAAMSPGVAQNGAPEASPPDGELIESLSGSGDFSELFSALGSTEVLDDLSGGPFTLFAPTDQAFARMPAERRAMLLLPENEDRLESILEYHLVPGRITAGDLAQAVRDRRGRTTLRTASGDPLTVRIVGDALELTDQEGGRARISRQDISHSDGLVHVIDAVLIPRNVNLGFTPYR</sequence>
<dbReference type="Gene3D" id="2.30.180.10">
    <property type="entry name" value="FAS1 domain"/>
    <property type="match status" value="1"/>
</dbReference>
<organism evidence="3 4">
    <name type="scientific">Salinarimonas ramus</name>
    <dbReference type="NCBI Taxonomy" id="690164"/>
    <lineage>
        <taxon>Bacteria</taxon>
        <taxon>Pseudomonadati</taxon>
        <taxon>Pseudomonadota</taxon>
        <taxon>Alphaproteobacteria</taxon>
        <taxon>Hyphomicrobiales</taxon>
        <taxon>Salinarimonadaceae</taxon>
        <taxon>Salinarimonas</taxon>
    </lineage>
</organism>
<feature type="chain" id="PRO_5037838902" evidence="1">
    <location>
        <begin position="28"/>
        <end position="194"/>
    </location>
</feature>